<gene>
    <name evidence="2" type="ORF">ACFSY7_04195</name>
</gene>
<comment type="caution">
    <text evidence="2">The sequence shown here is derived from an EMBL/GenBank/DDBJ whole genome shotgun (WGS) entry which is preliminary data.</text>
</comment>
<feature type="domain" description="DUF2529" evidence="1">
    <location>
        <begin position="1"/>
        <end position="169"/>
    </location>
</feature>
<evidence type="ECO:0000313" key="2">
    <source>
        <dbReference type="EMBL" id="MFD2867706.1"/>
    </source>
</evidence>
<reference evidence="3" key="1">
    <citation type="journal article" date="2019" name="Int. J. Syst. Evol. Microbiol.">
        <title>The Global Catalogue of Microorganisms (GCM) 10K type strain sequencing project: providing services to taxonomists for standard genome sequencing and annotation.</title>
        <authorList>
            <consortium name="The Broad Institute Genomics Platform"/>
            <consortium name="The Broad Institute Genome Sequencing Center for Infectious Disease"/>
            <person name="Wu L."/>
            <person name="Ma J."/>
        </authorList>
    </citation>
    <scope>NUCLEOTIDE SEQUENCE [LARGE SCALE GENOMIC DNA]</scope>
    <source>
        <strain evidence="3">KCTC 33522</strain>
    </source>
</reference>
<organism evidence="2 3">
    <name type="scientific">Kurthia populi</name>
    <dbReference type="NCBI Taxonomy" id="1562132"/>
    <lineage>
        <taxon>Bacteria</taxon>
        <taxon>Bacillati</taxon>
        <taxon>Bacillota</taxon>
        <taxon>Bacilli</taxon>
        <taxon>Bacillales</taxon>
        <taxon>Caryophanaceae</taxon>
        <taxon>Kurthia</taxon>
    </lineage>
</organism>
<dbReference type="SUPFAM" id="SSF53697">
    <property type="entry name" value="SIS domain"/>
    <property type="match status" value="1"/>
</dbReference>
<sequence length="174" mass="19520">MLKMLTTQLTGLLQRIASDQEEPIEEAARLLAQAGITDGKVYFACFGEMKALEYNAAHAEEPFAKMTPWTDDAAITDMDRVLIVTRHANDEEALTLAQTLYDQFIPFAVITSEKEADAGKMADLAYVYVSLKMKQGLIPNDIGERIVVPHLLAALYLYEAIKVHYDDMLFNDEE</sequence>
<accession>A0ABW5XYZ3</accession>
<dbReference type="Pfam" id="PF10740">
    <property type="entry name" value="DUF2529"/>
    <property type="match status" value="1"/>
</dbReference>
<dbReference type="Gene3D" id="3.40.50.10490">
    <property type="entry name" value="Glucose-6-phosphate isomerase like protein, domain 1"/>
    <property type="match status" value="1"/>
</dbReference>
<dbReference type="EMBL" id="JBHUOR010000023">
    <property type="protein sequence ID" value="MFD2867706.1"/>
    <property type="molecule type" value="Genomic_DNA"/>
</dbReference>
<evidence type="ECO:0000259" key="1">
    <source>
        <dbReference type="Pfam" id="PF10740"/>
    </source>
</evidence>
<name>A0ABW5XYZ3_9BACL</name>
<evidence type="ECO:0000313" key="3">
    <source>
        <dbReference type="Proteomes" id="UP001597568"/>
    </source>
</evidence>
<protein>
    <submittedName>
        <fullName evidence="2">DUF2529 family protein</fullName>
    </submittedName>
</protein>
<keyword evidence="3" id="KW-1185">Reference proteome</keyword>
<dbReference type="Proteomes" id="UP001597568">
    <property type="component" value="Unassembled WGS sequence"/>
</dbReference>
<proteinExistence type="predicted"/>
<dbReference type="InterPro" id="IPR046348">
    <property type="entry name" value="SIS_dom_sf"/>
</dbReference>
<dbReference type="RefSeq" id="WP_380146969.1">
    <property type="nucleotide sequence ID" value="NZ_JBHUOR010000023.1"/>
</dbReference>
<dbReference type="InterPro" id="IPR019676">
    <property type="entry name" value="DUF2529"/>
</dbReference>